<dbReference type="Pfam" id="PF14534">
    <property type="entry name" value="DUF4440"/>
    <property type="match status" value="1"/>
</dbReference>
<organism evidence="2 3">
    <name type="scientific">Ancylostoma ceylanicum</name>
    <dbReference type="NCBI Taxonomy" id="53326"/>
    <lineage>
        <taxon>Eukaryota</taxon>
        <taxon>Metazoa</taxon>
        <taxon>Ecdysozoa</taxon>
        <taxon>Nematoda</taxon>
        <taxon>Chromadorea</taxon>
        <taxon>Rhabditida</taxon>
        <taxon>Rhabditina</taxon>
        <taxon>Rhabditomorpha</taxon>
        <taxon>Strongyloidea</taxon>
        <taxon>Ancylostomatidae</taxon>
        <taxon>Ancylostomatinae</taxon>
        <taxon>Ancylostoma</taxon>
    </lineage>
</organism>
<dbReference type="OrthoDB" id="5840957at2759"/>
<evidence type="ECO:0000313" key="2">
    <source>
        <dbReference type="EMBL" id="EYC32744.1"/>
    </source>
</evidence>
<protein>
    <recommendedName>
        <fullName evidence="1">DUF4440 domain-containing protein</fullName>
    </recommendedName>
</protein>
<dbReference type="SUPFAM" id="SSF54427">
    <property type="entry name" value="NTF2-like"/>
    <property type="match status" value="1"/>
</dbReference>
<dbReference type="Proteomes" id="UP000024635">
    <property type="component" value="Unassembled WGS sequence"/>
</dbReference>
<dbReference type="EMBL" id="JARK01001338">
    <property type="protein sequence ID" value="EYC32744.1"/>
    <property type="molecule type" value="Genomic_DNA"/>
</dbReference>
<feature type="domain" description="DUF4440" evidence="1">
    <location>
        <begin position="92"/>
        <end position="179"/>
    </location>
</feature>
<reference evidence="3" key="1">
    <citation type="journal article" date="2015" name="Nat. Genet.">
        <title>The genome and transcriptome of the zoonotic hookworm Ancylostoma ceylanicum identify infection-specific gene families.</title>
        <authorList>
            <person name="Schwarz E.M."/>
            <person name="Hu Y."/>
            <person name="Antoshechkin I."/>
            <person name="Miller M.M."/>
            <person name="Sternberg P.W."/>
            <person name="Aroian R.V."/>
        </authorList>
    </citation>
    <scope>NUCLEOTIDE SEQUENCE</scope>
    <source>
        <strain evidence="3">HY135</strain>
    </source>
</reference>
<keyword evidence="3" id="KW-1185">Reference proteome</keyword>
<proteinExistence type="predicted"/>
<sequence length="187" mass="21537">MTFQVRICQHNSGNTCRSWSIDFSAPHHGTRSPHKRKGTTALYSADMCSSEEARSTLKPIFDKYCKAIDEQQWNKDSILRAKLKELYPSFQAASFYDADAVLIQTGKKCVYGREAIKQELEKIENLMGKTTTKVSGEDYQMTTEFIILNVNFDTSTDKMGVVKGKTTQIWRKRNDTYLIYHEEFSFT</sequence>
<accession>A0A016VYR7</accession>
<dbReference type="PANTHER" id="PTHR31664:SF4">
    <property type="entry name" value="DUF4440 DOMAIN-CONTAINING PROTEIN"/>
    <property type="match status" value="1"/>
</dbReference>
<evidence type="ECO:0000313" key="3">
    <source>
        <dbReference type="Proteomes" id="UP000024635"/>
    </source>
</evidence>
<dbReference type="AlphaFoldDB" id="A0A016VYR7"/>
<dbReference type="PANTHER" id="PTHR31664">
    <property type="entry name" value="PROTEIN CBG16427"/>
    <property type="match status" value="1"/>
</dbReference>
<dbReference type="InterPro" id="IPR032710">
    <property type="entry name" value="NTF2-like_dom_sf"/>
</dbReference>
<evidence type="ECO:0000259" key="1">
    <source>
        <dbReference type="Pfam" id="PF14534"/>
    </source>
</evidence>
<dbReference type="InterPro" id="IPR027843">
    <property type="entry name" value="DUF4440"/>
</dbReference>
<comment type="caution">
    <text evidence="2">The sequence shown here is derived from an EMBL/GenBank/DDBJ whole genome shotgun (WGS) entry which is preliminary data.</text>
</comment>
<dbReference type="Gene3D" id="3.10.450.50">
    <property type="match status" value="1"/>
</dbReference>
<name>A0A016VYR7_9BILA</name>
<gene>
    <name evidence="2" type="primary">Acey_s0002.g1073</name>
    <name evidence="2" type="ORF">Y032_0002g1073</name>
</gene>